<reference evidence="1" key="1">
    <citation type="submission" date="2020-03" db="EMBL/GenBank/DDBJ databases">
        <title>The deep terrestrial virosphere.</title>
        <authorList>
            <person name="Holmfeldt K."/>
            <person name="Nilsson E."/>
            <person name="Simone D."/>
            <person name="Lopez-Fernandez M."/>
            <person name="Wu X."/>
            <person name="de Brujin I."/>
            <person name="Lundin D."/>
            <person name="Andersson A."/>
            <person name="Bertilsson S."/>
            <person name="Dopson M."/>
        </authorList>
    </citation>
    <scope>NUCLEOTIDE SEQUENCE</scope>
    <source>
        <strain evidence="1">MM415A00702</strain>
    </source>
</reference>
<organism evidence="1">
    <name type="scientific">viral metagenome</name>
    <dbReference type="NCBI Taxonomy" id="1070528"/>
    <lineage>
        <taxon>unclassified sequences</taxon>
        <taxon>metagenomes</taxon>
        <taxon>organismal metagenomes</taxon>
    </lineage>
</organism>
<sequence length="54" mass="6497">MDKKIINKKSEPNNKVEINKLLEEYKTLTKVSFGRGRQIRRRLRRLGYYLSKVS</sequence>
<protein>
    <submittedName>
        <fullName evidence="1">Uncharacterized protein</fullName>
    </submittedName>
</protein>
<proteinExistence type="predicted"/>
<gene>
    <name evidence="1" type="ORF">MM415A00702_0001</name>
</gene>
<dbReference type="AlphaFoldDB" id="A0A6M3KF47"/>
<evidence type="ECO:0000313" key="1">
    <source>
        <dbReference type="EMBL" id="QJA80502.1"/>
    </source>
</evidence>
<name>A0A6M3KF47_9ZZZZ</name>
<dbReference type="EMBL" id="MT142425">
    <property type="protein sequence ID" value="QJA80502.1"/>
    <property type="molecule type" value="Genomic_DNA"/>
</dbReference>
<accession>A0A6M3KF47</accession>